<dbReference type="PANTHER" id="PTHR30258">
    <property type="entry name" value="TYPE II SECRETION SYSTEM PROTEIN GSPE-RELATED"/>
    <property type="match status" value="1"/>
</dbReference>
<sequence>IEPKRALAPLLVSRIKVMGRLDIAEKRLPQDGRVSVRIGGYDLDVRVSTIPSQYGERVVLRLLDRGQTRLGIEHLGMSATDRAAFERILARPDGLLLVTGPTGSGKTTSLYAALDKLNDRSTNIMTVEDPIEYSMDGIGQMQVSSKTELTFARGLRAILRQDPDIIMIGEIRDRETAQIAVESAMTGHLVLSTLHTNTAVGAVSRLIDMGVERFLLAPMLRGLMAQRLVRRLCPSCRAPARAAEAQSALLFGKLEAGAPISKPVGCDACNGRGYAGRQALYEVIESNAELERAVNDGVSEAEITRIARKTSPGILLDGIEKVSQGVTTVEEVVRVVRDETATPAADPPLTAV</sequence>
<organism evidence="4">
    <name type="scientific">marine sediment metagenome</name>
    <dbReference type="NCBI Taxonomy" id="412755"/>
    <lineage>
        <taxon>unclassified sequences</taxon>
        <taxon>metagenomes</taxon>
        <taxon>ecological metagenomes</taxon>
    </lineage>
</organism>
<dbReference type="InterPro" id="IPR027417">
    <property type="entry name" value="P-loop_NTPase"/>
</dbReference>
<dbReference type="PROSITE" id="PS00662">
    <property type="entry name" value="T2SP_E"/>
    <property type="match status" value="1"/>
</dbReference>
<dbReference type="EMBL" id="LAZR01035410">
    <property type="protein sequence ID" value="KKL27579.1"/>
    <property type="molecule type" value="Genomic_DNA"/>
</dbReference>
<proteinExistence type="predicted"/>
<comment type="caution">
    <text evidence="4">The sequence shown here is derived from an EMBL/GenBank/DDBJ whole genome shotgun (WGS) entry which is preliminary data.</text>
</comment>
<dbReference type="InterPro" id="IPR003593">
    <property type="entry name" value="AAA+_ATPase"/>
</dbReference>
<dbReference type="Pfam" id="PF00437">
    <property type="entry name" value="T2SSE"/>
    <property type="match status" value="1"/>
</dbReference>
<dbReference type="GO" id="GO:0015627">
    <property type="term" value="C:type II protein secretion system complex"/>
    <property type="evidence" value="ECO:0007669"/>
    <property type="project" value="TreeGrafter"/>
</dbReference>
<dbReference type="GO" id="GO:0015628">
    <property type="term" value="P:protein secretion by the type II secretion system"/>
    <property type="evidence" value="ECO:0007669"/>
    <property type="project" value="TreeGrafter"/>
</dbReference>
<feature type="domain" description="Bacterial type II secretion system protein E" evidence="3">
    <location>
        <begin position="159"/>
        <end position="173"/>
    </location>
</feature>
<keyword evidence="1" id="KW-0547">Nucleotide-binding</keyword>
<dbReference type="PANTHER" id="PTHR30258:SF27">
    <property type="entry name" value="BACTERIOPHAGE ADSORPTION PROTEIN B-RELATED"/>
    <property type="match status" value="1"/>
</dbReference>
<dbReference type="InterPro" id="IPR001482">
    <property type="entry name" value="T2SS/T4SS_dom"/>
</dbReference>
<evidence type="ECO:0000256" key="1">
    <source>
        <dbReference type="ARBA" id="ARBA00022741"/>
    </source>
</evidence>
<dbReference type="SMART" id="SM00382">
    <property type="entry name" value="AAA"/>
    <property type="match status" value="1"/>
</dbReference>
<keyword evidence="2" id="KW-0067">ATP-binding</keyword>
<dbReference type="Gene3D" id="3.40.50.300">
    <property type="entry name" value="P-loop containing nucleotide triphosphate hydrolases"/>
    <property type="match status" value="1"/>
</dbReference>
<evidence type="ECO:0000256" key="2">
    <source>
        <dbReference type="ARBA" id="ARBA00022840"/>
    </source>
</evidence>
<dbReference type="GO" id="GO:0005886">
    <property type="term" value="C:plasma membrane"/>
    <property type="evidence" value="ECO:0007669"/>
    <property type="project" value="TreeGrafter"/>
</dbReference>
<dbReference type="GO" id="GO:0005524">
    <property type="term" value="F:ATP binding"/>
    <property type="evidence" value="ECO:0007669"/>
    <property type="project" value="UniProtKB-KW"/>
</dbReference>
<protein>
    <recommendedName>
        <fullName evidence="3">Bacterial type II secretion system protein E domain-containing protein</fullName>
    </recommendedName>
</protein>
<dbReference type="GO" id="GO:0016887">
    <property type="term" value="F:ATP hydrolysis activity"/>
    <property type="evidence" value="ECO:0007669"/>
    <property type="project" value="TreeGrafter"/>
</dbReference>
<dbReference type="Gene3D" id="3.30.450.90">
    <property type="match status" value="1"/>
</dbReference>
<dbReference type="AlphaFoldDB" id="A0A0F9C098"/>
<reference evidence="4" key="1">
    <citation type="journal article" date="2015" name="Nature">
        <title>Complex archaea that bridge the gap between prokaryotes and eukaryotes.</title>
        <authorList>
            <person name="Spang A."/>
            <person name="Saw J.H."/>
            <person name="Jorgensen S.L."/>
            <person name="Zaremba-Niedzwiedzka K."/>
            <person name="Martijn J."/>
            <person name="Lind A.E."/>
            <person name="van Eijk R."/>
            <person name="Schleper C."/>
            <person name="Guy L."/>
            <person name="Ettema T.J."/>
        </authorList>
    </citation>
    <scope>NUCLEOTIDE SEQUENCE</scope>
</reference>
<dbReference type="SUPFAM" id="SSF52540">
    <property type="entry name" value="P-loop containing nucleoside triphosphate hydrolases"/>
    <property type="match status" value="1"/>
</dbReference>
<accession>A0A0F9C098</accession>
<name>A0A0F9C098_9ZZZZ</name>
<evidence type="ECO:0000313" key="4">
    <source>
        <dbReference type="EMBL" id="KKL27579.1"/>
    </source>
</evidence>
<dbReference type="CDD" id="cd01129">
    <property type="entry name" value="PulE-GspE-like"/>
    <property type="match status" value="1"/>
</dbReference>
<feature type="non-terminal residue" evidence="4">
    <location>
        <position position="1"/>
    </location>
</feature>
<gene>
    <name evidence="4" type="ORF">LCGC14_2383730</name>
</gene>
<evidence type="ECO:0000259" key="3">
    <source>
        <dbReference type="PROSITE" id="PS00662"/>
    </source>
</evidence>
<dbReference type="FunFam" id="3.40.50.300:FF:000398">
    <property type="entry name" value="Type IV pilus assembly ATPase PilB"/>
    <property type="match status" value="1"/>
</dbReference>